<dbReference type="Pfam" id="PF00448">
    <property type="entry name" value="SRP54"/>
    <property type="match status" value="1"/>
</dbReference>
<dbReference type="Gene3D" id="3.40.50.300">
    <property type="entry name" value="P-loop containing nucleotide triphosphate hydrolases"/>
    <property type="match status" value="1"/>
</dbReference>
<evidence type="ECO:0000313" key="19">
    <source>
        <dbReference type="Proteomes" id="UP000295536"/>
    </source>
</evidence>
<keyword evidence="10" id="KW-0472">Membrane</keyword>
<feature type="domain" description="SRP54-type proteins GTP-binding" evidence="16">
    <location>
        <begin position="280"/>
        <end position="470"/>
    </location>
</feature>
<evidence type="ECO:0000256" key="9">
    <source>
        <dbReference type="ARBA" id="ARBA00023134"/>
    </source>
</evidence>
<dbReference type="InterPro" id="IPR027417">
    <property type="entry name" value="P-loop_NTPase"/>
</dbReference>
<feature type="region of interest" description="Disordered" evidence="14">
    <location>
        <begin position="78"/>
        <end position="97"/>
    </location>
</feature>
<keyword evidence="7" id="KW-1005">Bacterial flagellum biogenesis</keyword>
<dbReference type="GO" id="GO:0015031">
    <property type="term" value="P:protein transport"/>
    <property type="evidence" value="ECO:0007669"/>
    <property type="project" value="UniProtKB-KW"/>
</dbReference>
<keyword evidence="9" id="KW-0342">GTP-binding</keyword>
<dbReference type="GO" id="GO:0005047">
    <property type="term" value="F:signal recognition particle binding"/>
    <property type="evidence" value="ECO:0007669"/>
    <property type="project" value="TreeGrafter"/>
</dbReference>
<dbReference type="RefSeq" id="WP_132963096.1">
    <property type="nucleotide sequence ID" value="NZ_SMAH01000012.1"/>
</dbReference>
<feature type="compositionally biased region" description="Low complexity" evidence="14">
    <location>
        <begin position="78"/>
        <end position="88"/>
    </location>
</feature>
<accession>A0A4R3L8E5</accession>
<comment type="caution">
    <text evidence="17">The sequence shown here is derived from an EMBL/GenBank/DDBJ whole genome shotgun (WGS) entry which is preliminary data.</text>
</comment>
<organism evidence="17 19">
    <name type="scientific">Tepidimonas ignava</name>
    <dbReference type="NCBI Taxonomy" id="114249"/>
    <lineage>
        <taxon>Bacteria</taxon>
        <taxon>Pseudomonadati</taxon>
        <taxon>Pseudomonadota</taxon>
        <taxon>Betaproteobacteria</taxon>
        <taxon>Burkholderiales</taxon>
        <taxon>Tepidimonas</taxon>
    </lineage>
</organism>
<keyword evidence="8" id="KW-0653">Protein transport</keyword>
<protein>
    <recommendedName>
        <fullName evidence="3 13">Flagellar biosynthesis protein FlhF</fullName>
    </recommendedName>
</protein>
<dbReference type="OrthoDB" id="9778554at2"/>
<evidence type="ECO:0000313" key="20">
    <source>
        <dbReference type="Proteomes" id="UP000315577"/>
    </source>
</evidence>
<dbReference type="EMBL" id="VJNC01000002">
    <property type="protein sequence ID" value="TSE23616.1"/>
    <property type="molecule type" value="Genomic_DNA"/>
</dbReference>
<dbReference type="SUPFAM" id="SSF52540">
    <property type="entry name" value="P-loop containing nucleoside triphosphate hydrolases"/>
    <property type="match status" value="1"/>
</dbReference>
<reference evidence="18 20" key="2">
    <citation type="submission" date="2019-07" db="EMBL/GenBank/DDBJ databases">
        <title>Tepidimonas ignava SPS-1037 draft genome.</title>
        <authorList>
            <person name="Da Costa M.S."/>
            <person name="Froufe H.J.C."/>
            <person name="Egas C."/>
            <person name="Albuquerque L."/>
        </authorList>
    </citation>
    <scope>NUCLEOTIDE SEQUENCE [LARGE SCALE GENOMIC DNA]</scope>
    <source>
        <strain evidence="18 20">SPS-1037</strain>
    </source>
</reference>
<evidence type="ECO:0000256" key="13">
    <source>
        <dbReference type="NCBIfam" id="TIGR03499"/>
    </source>
</evidence>
<keyword evidence="20" id="KW-1185">Reference proteome</keyword>
<evidence type="ECO:0000313" key="18">
    <source>
        <dbReference type="EMBL" id="TSE23616.1"/>
    </source>
</evidence>
<keyword evidence="11" id="KW-1006">Bacterial flagellum protein export</keyword>
<evidence type="ECO:0000256" key="6">
    <source>
        <dbReference type="ARBA" id="ARBA00022741"/>
    </source>
</evidence>
<comment type="similarity">
    <text evidence="2">Belongs to the GTP-binding SRP family.</text>
</comment>
<reference evidence="17 19" key="1">
    <citation type="submission" date="2019-03" db="EMBL/GenBank/DDBJ databases">
        <title>Genomic Encyclopedia of Type Strains, Phase IV (KMG-IV): sequencing the most valuable type-strain genomes for metagenomic binning, comparative biology and taxonomic classification.</title>
        <authorList>
            <person name="Goeker M."/>
        </authorList>
    </citation>
    <scope>NUCLEOTIDE SEQUENCE [LARGE SCALE GENOMIC DNA]</scope>
    <source>
        <strain evidence="17 19">DSM 12034</strain>
    </source>
</reference>
<dbReference type="GO" id="GO:0044781">
    <property type="term" value="P:bacterial-type flagellum organization"/>
    <property type="evidence" value="ECO:0007669"/>
    <property type="project" value="UniProtKB-UniRule"/>
</dbReference>
<dbReference type="EMBL" id="SMAH01000012">
    <property type="protein sequence ID" value="TCS96271.1"/>
    <property type="molecule type" value="Genomic_DNA"/>
</dbReference>
<evidence type="ECO:0000256" key="14">
    <source>
        <dbReference type="SAM" id="MobiDB-lite"/>
    </source>
</evidence>
<dbReference type="FunFam" id="3.40.50.300:FF:000695">
    <property type="entry name" value="Flagellar biosynthesis regulator FlhF"/>
    <property type="match status" value="1"/>
</dbReference>
<dbReference type="GO" id="GO:0003924">
    <property type="term" value="F:GTPase activity"/>
    <property type="evidence" value="ECO:0007669"/>
    <property type="project" value="UniProtKB-UniRule"/>
</dbReference>
<sequence>MNAQRFVAANSREAMALARAHFGEQAVILSSRSTPEGFEVVATSEDQLSAIAAQVAAPSLQPATALPEQRHARAARAPLQQRAAAQLPPVSPDSSVAQDTETLAMSTLSFQEYVRERMLRKRREAMEGKLAAPAATPAARPSAPEATPVRATRADAAVTLAFGATAAGPAPAAPAPAAAAKPATPGGAAAQLTAQLEALKQLVDERFQTLAWLGQSRLHPIQSSLMHKFVRAGYSPTVARAVLQRLPEQLDAAAAWRWTLDVLAHNLRVASEPGLLCDEGGVFALLGPTGVGKTTTVAKLAAQCVKAYGAGSVGLITLDTVRVAGFEQLRAYGRMLGVVAHQAHDQAALQDLLQLLAGKRMVIIDTPGLGQRDARLHDMLALLQAPAIKKLLVLNAGSHGDTLDEVIQTYKPLGLHGTILTKVDEAVKLAPAVDALLRHQLTLRGLSTGQRVPEDWQRPDAAALVRLSMAGSGKSAFEPSREELPFFFADVGQGGWQPQGVGHA</sequence>
<dbReference type="InterPro" id="IPR003593">
    <property type="entry name" value="AAA+_ATPase"/>
</dbReference>
<dbReference type="Proteomes" id="UP000295536">
    <property type="component" value="Unassembled WGS sequence"/>
</dbReference>
<evidence type="ECO:0000256" key="4">
    <source>
        <dbReference type="ARBA" id="ARBA00022448"/>
    </source>
</evidence>
<comment type="function">
    <text evidence="12">Necessary for flagellar biosynthesis. May be involved in translocation of the flagellum.</text>
</comment>
<dbReference type="NCBIfam" id="TIGR03499">
    <property type="entry name" value="FlhF"/>
    <property type="match status" value="1"/>
</dbReference>
<dbReference type="GO" id="GO:0005886">
    <property type="term" value="C:plasma membrane"/>
    <property type="evidence" value="ECO:0007669"/>
    <property type="project" value="UniProtKB-SubCell"/>
</dbReference>
<gene>
    <name evidence="18" type="primary">flhF</name>
    <name evidence="17" type="ORF">EDC36_11260</name>
    <name evidence="18" type="ORF">Tigna_00310</name>
</gene>
<name>A0A4R3L8E5_9BURK</name>
<evidence type="ECO:0000256" key="5">
    <source>
        <dbReference type="ARBA" id="ARBA00022475"/>
    </source>
</evidence>
<evidence type="ECO:0000256" key="1">
    <source>
        <dbReference type="ARBA" id="ARBA00004413"/>
    </source>
</evidence>
<dbReference type="PANTHER" id="PTHR43134">
    <property type="entry name" value="SIGNAL RECOGNITION PARTICLE RECEPTOR SUBUNIT ALPHA"/>
    <property type="match status" value="1"/>
</dbReference>
<dbReference type="PANTHER" id="PTHR43134:SF3">
    <property type="entry name" value="FLAGELLAR BIOSYNTHESIS PROTEIN FLHF"/>
    <property type="match status" value="1"/>
</dbReference>
<dbReference type="GO" id="GO:0006614">
    <property type="term" value="P:SRP-dependent cotranslational protein targeting to membrane"/>
    <property type="evidence" value="ECO:0007669"/>
    <property type="project" value="UniProtKB-UniRule"/>
</dbReference>
<evidence type="ECO:0000256" key="7">
    <source>
        <dbReference type="ARBA" id="ARBA00022795"/>
    </source>
</evidence>
<evidence type="ECO:0000256" key="2">
    <source>
        <dbReference type="ARBA" id="ARBA00008531"/>
    </source>
</evidence>
<dbReference type="SMART" id="SM00962">
    <property type="entry name" value="SRP54"/>
    <property type="match status" value="1"/>
</dbReference>
<keyword evidence="17" id="KW-0969">Cilium</keyword>
<evidence type="ECO:0000256" key="10">
    <source>
        <dbReference type="ARBA" id="ARBA00023136"/>
    </source>
</evidence>
<evidence type="ECO:0000259" key="15">
    <source>
        <dbReference type="SMART" id="SM00382"/>
    </source>
</evidence>
<keyword evidence="17" id="KW-0282">Flagellum</keyword>
<dbReference type="InterPro" id="IPR047040">
    <property type="entry name" value="FlhF__GTPase_dom"/>
</dbReference>
<dbReference type="GO" id="GO:0005525">
    <property type="term" value="F:GTP binding"/>
    <property type="evidence" value="ECO:0007669"/>
    <property type="project" value="UniProtKB-UniRule"/>
</dbReference>
<dbReference type="InterPro" id="IPR020006">
    <property type="entry name" value="FlhF"/>
</dbReference>
<evidence type="ECO:0000313" key="17">
    <source>
        <dbReference type="EMBL" id="TCS96271.1"/>
    </source>
</evidence>
<dbReference type="SMART" id="SM00382">
    <property type="entry name" value="AAA"/>
    <property type="match status" value="1"/>
</dbReference>
<dbReference type="AlphaFoldDB" id="A0A4R3L8E5"/>
<evidence type="ECO:0000256" key="11">
    <source>
        <dbReference type="ARBA" id="ARBA00023225"/>
    </source>
</evidence>
<dbReference type="Proteomes" id="UP000315577">
    <property type="component" value="Unassembled WGS sequence"/>
</dbReference>
<proteinExistence type="inferred from homology"/>
<evidence type="ECO:0000256" key="12">
    <source>
        <dbReference type="ARBA" id="ARBA00025337"/>
    </source>
</evidence>
<evidence type="ECO:0000259" key="16">
    <source>
        <dbReference type="SMART" id="SM00962"/>
    </source>
</evidence>
<dbReference type="CDD" id="cd17873">
    <property type="entry name" value="FlhF"/>
    <property type="match status" value="1"/>
</dbReference>
<keyword evidence="5" id="KW-1003">Cell membrane</keyword>
<keyword evidence="4" id="KW-0813">Transport</keyword>
<dbReference type="InterPro" id="IPR000897">
    <property type="entry name" value="SRP54_GTPase_dom"/>
</dbReference>
<feature type="domain" description="AAA+ ATPase" evidence="15">
    <location>
        <begin position="279"/>
        <end position="413"/>
    </location>
</feature>
<keyword evidence="17" id="KW-0966">Cell projection</keyword>
<evidence type="ECO:0000256" key="8">
    <source>
        <dbReference type="ARBA" id="ARBA00022927"/>
    </source>
</evidence>
<evidence type="ECO:0000256" key="3">
    <source>
        <dbReference type="ARBA" id="ARBA00014919"/>
    </source>
</evidence>
<comment type="subcellular location">
    <subcellularLocation>
        <location evidence="1">Cell membrane</location>
        <topology evidence="1">Peripheral membrane protein</topology>
        <orientation evidence="1">Cytoplasmic side</orientation>
    </subcellularLocation>
</comment>
<keyword evidence="6" id="KW-0547">Nucleotide-binding</keyword>